<feature type="compositionally biased region" description="Acidic residues" evidence="1">
    <location>
        <begin position="302"/>
        <end position="312"/>
    </location>
</feature>
<feature type="region of interest" description="Disordered" evidence="1">
    <location>
        <begin position="226"/>
        <end position="407"/>
    </location>
</feature>
<feature type="compositionally biased region" description="Basic and acidic residues" evidence="1">
    <location>
        <begin position="109"/>
        <end position="130"/>
    </location>
</feature>
<evidence type="ECO:0000256" key="1">
    <source>
        <dbReference type="SAM" id="MobiDB-lite"/>
    </source>
</evidence>
<feature type="compositionally biased region" description="Basic and acidic residues" evidence="1">
    <location>
        <begin position="227"/>
        <end position="239"/>
    </location>
</feature>
<reference evidence="2" key="1">
    <citation type="submission" date="2023-07" db="EMBL/GenBank/DDBJ databases">
        <title>Chromosome-level Genome Assembly of Striped Snakehead (Channa striata).</title>
        <authorList>
            <person name="Liu H."/>
        </authorList>
    </citation>
    <scope>NUCLEOTIDE SEQUENCE</scope>
    <source>
        <strain evidence="2">Gz</strain>
        <tissue evidence="2">Muscle</tissue>
    </source>
</reference>
<sequence length="775" mass="87785">MDPDSDSPVSRVERTFWTVWYYITGAVNRLLRPEPTDTVSSDPNSLQESASNSEPADNGLTQGDTSREEVDEERPLAAATVLSLSGAVVAWEICKTKDSDSKEDEESTEHESLLIEGSESKVSEEGESTREGQFSQAENDDAGLLSPKDSRAEKAEEDETVQLPKDEQVLEEEDDTEIKLCTITESGLEKDDNRKMDEPKVQSDDNPTALMPEELEITSVVSQLVSEHIKESDEGEKPEISVCELWSDSDTGVKLDTGKDQMTDHKSESDEAEDEQEDESMLHEREQCEEENVSEAESKETIDEESEQEEDIQSVREDSREKDILTKFVEGSIDDLQNTEPESKVSEEGENTREGQFSQAENDDVGLLSPKDSKAEKAEEEEESVPEEETQRTMTPEDPKKMDETVQLPKYEQVLEEEDDTEIKLCTITESGLEKEDNMQMDEPKVKRDDTTIALMPEELEITSVVSQLVSEYIKESDEGEKPQISVCELWTDGDTGVKLDTGKHQMTDHKSESDESEDEQEDESMLHEREQCEEENVSEAERKETIDEESEQEEDIQSVREDSREKDILTKCVARSIDDLQNAEPESKVSEEGENMREEQFSQTENGDAGLLSPKDSRAEKAEEEEESVLQKVEAQRQVEDVEYEETLKTESLTPTDVGMNEITEEETQRTMAPEDPKKMDETLQLQEEHNKRHPEDEQHDTQLYTITESGEEEEDNRKMVQSDDNPTALMHEELEIGSGVSQLVYEYVKESDEGEKPEISVCELCQTVTLVSN</sequence>
<feature type="compositionally biased region" description="Basic and acidic residues" evidence="1">
    <location>
        <begin position="313"/>
        <end position="325"/>
    </location>
</feature>
<comment type="caution">
    <text evidence="2">The sequence shown here is derived from an EMBL/GenBank/DDBJ whole genome shotgun (WGS) entry which is preliminary data.</text>
</comment>
<feature type="compositionally biased region" description="Acidic residues" evidence="1">
    <location>
        <begin position="547"/>
        <end position="557"/>
    </location>
</feature>
<dbReference type="AlphaFoldDB" id="A0AA88ITE3"/>
<gene>
    <name evidence="2" type="ORF">Q5P01_023289</name>
</gene>
<feature type="compositionally biased region" description="Basic and acidic residues" evidence="1">
    <location>
        <begin position="586"/>
        <end position="601"/>
    </location>
</feature>
<feature type="region of interest" description="Disordered" evidence="1">
    <location>
        <begin position="96"/>
        <end position="212"/>
    </location>
</feature>
<keyword evidence="3" id="KW-1185">Reference proteome</keyword>
<organism evidence="2 3">
    <name type="scientific">Channa striata</name>
    <name type="common">Snakehead murrel</name>
    <name type="synonym">Ophicephalus striatus</name>
    <dbReference type="NCBI Taxonomy" id="64152"/>
    <lineage>
        <taxon>Eukaryota</taxon>
        <taxon>Metazoa</taxon>
        <taxon>Chordata</taxon>
        <taxon>Craniata</taxon>
        <taxon>Vertebrata</taxon>
        <taxon>Euteleostomi</taxon>
        <taxon>Actinopterygii</taxon>
        <taxon>Neopterygii</taxon>
        <taxon>Teleostei</taxon>
        <taxon>Neoteleostei</taxon>
        <taxon>Acanthomorphata</taxon>
        <taxon>Anabantaria</taxon>
        <taxon>Anabantiformes</taxon>
        <taxon>Channoidei</taxon>
        <taxon>Channidae</taxon>
        <taxon>Channa</taxon>
    </lineage>
</organism>
<feature type="compositionally biased region" description="Basic and acidic residues" evidence="1">
    <location>
        <begin position="496"/>
        <end position="514"/>
    </location>
</feature>
<feature type="region of interest" description="Disordered" evidence="1">
    <location>
        <begin position="494"/>
        <end position="703"/>
    </location>
</feature>
<evidence type="ECO:0000313" key="2">
    <source>
        <dbReference type="EMBL" id="KAK2820330.1"/>
    </source>
</evidence>
<protein>
    <submittedName>
        <fullName evidence="2">Uncharacterized protein</fullName>
    </submittedName>
</protein>
<dbReference type="Proteomes" id="UP001187415">
    <property type="component" value="Unassembled WGS sequence"/>
</dbReference>
<feature type="compositionally biased region" description="Basic and acidic residues" evidence="1">
    <location>
        <begin position="341"/>
        <end position="353"/>
    </location>
</feature>
<name>A0AA88ITE3_CHASR</name>
<feature type="compositionally biased region" description="Acidic residues" evidence="1">
    <location>
        <begin position="378"/>
        <end position="388"/>
    </location>
</feature>
<feature type="compositionally biased region" description="Basic and acidic residues" evidence="1">
    <location>
        <begin position="251"/>
        <end position="269"/>
    </location>
</feature>
<feature type="compositionally biased region" description="Basic and acidic residues" evidence="1">
    <location>
        <begin position="558"/>
        <end position="570"/>
    </location>
</feature>
<feature type="compositionally biased region" description="Acidic residues" evidence="1">
    <location>
        <begin position="270"/>
        <end position="279"/>
    </location>
</feature>
<feature type="compositionally biased region" description="Basic and acidic residues" evidence="1">
    <location>
        <begin position="187"/>
        <end position="203"/>
    </location>
</feature>
<feature type="compositionally biased region" description="Basic and acidic residues" evidence="1">
    <location>
        <begin position="668"/>
        <end position="702"/>
    </location>
</feature>
<feature type="compositionally biased region" description="Polar residues" evidence="1">
    <location>
        <begin position="37"/>
        <end position="64"/>
    </location>
</feature>
<feature type="compositionally biased region" description="Acidic residues" evidence="1">
    <location>
        <begin position="515"/>
        <end position="524"/>
    </location>
</feature>
<dbReference type="EMBL" id="JAUPFM010000019">
    <property type="protein sequence ID" value="KAK2820330.1"/>
    <property type="molecule type" value="Genomic_DNA"/>
</dbReference>
<feature type="compositionally biased region" description="Basic and acidic residues" evidence="1">
    <location>
        <begin position="389"/>
        <end position="404"/>
    </location>
</feature>
<accession>A0AA88ITE3</accession>
<evidence type="ECO:0000313" key="3">
    <source>
        <dbReference type="Proteomes" id="UP001187415"/>
    </source>
</evidence>
<proteinExistence type="predicted"/>
<feature type="region of interest" description="Disordered" evidence="1">
    <location>
        <begin position="31"/>
        <end position="78"/>
    </location>
</feature>